<dbReference type="RefSeq" id="WP_377945142.1">
    <property type="nucleotide sequence ID" value="NZ_JBHUCX010000089.1"/>
</dbReference>
<evidence type="ECO:0000313" key="3">
    <source>
        <dbReference type="EMBL" id="MFD1677228.1"/>
    </source>
</evidence>
<name>A0ABW4JPZ3_9BACL</name>
<dbReference type="PRINTS" id="PR00080">
    <property type="entry name" value="SDRFAMILY"/>
</dbReference>
<evidence type="ECO:0000256" key="1">
    <source>
        <dbReference type="ARBA" id="ARBA00006484"/>
    </source>
</evidence>
<reference evidence="4" key="1">
    <citation type="journal article" date="2019" name="Int. J. Syst. Evol. Microbiol.">
        <title>The Global Catalogue of Microorganisms (GCM) 10K type strain sequencing project: providing services to taxonomists for standard genome sequencing and annotation.</title>
        <authorList>
            <consortium name="The Broad Institute Genomics Platform"/>
            <consortium name="The Broad Institute Genome Sequencing Center for Infectious Disease"/>
            <person name="Wu L."/>
            <person name="Ma J."/>
        </authorList>
    </citation>
    <scope>NUCLEOTIDE SEQUENCE [LARGE SCALE GENOMIC DNA]</scope>
    <source>
        <strain evidence="4">CGMCC 1.12286</strain>
    </source>
</reference>
<sequence>MTVMDKFKMEGYCSIVTGGATGLGNAMAKAFAEMGSNIVIADLDGAKAEQAAAEIRSEKGVQVLVVQADVTKMADVDHVVAEAENTFGKIDVLLNNAGIVRNAKAEEMSYQDWNDVINVNLNGVFLMSQAVGRVMILQKRGSIINISSMSGIIVNTPQCQCAYNASKAAVIALTKSLAAEWANHAVRVNTIAPGYMKTELTRKFFENGGGMTDKWMEMTPMGRPGVPEDLGGIAVYLASEASSYATGGVFVVDGGYTVL</sequence>
<dbReference type="InterPro" id="IPR002347">
    <property type="entry name" value="SDR_fam"/>
</dbReference>
<comment type="similarity">
    <text evidence="1">Belongs to the short-chain dehydrogenases/reductases (SDR) family.</text>
</comment>
<accession>A0ABW4JPZ3</accession>
<dbReference type="PRINTS" id="PR00081">
    <property type="entry name" value="GDHRDH"/>
</dbReference>
<dbReference type="EMBL" id="JBHUCX010000089">
    <property type="protein sequence ID" value="MFD1677228.1"/>
    <property type="molecule type" value="Genomic_DNA"/>
</dbReference>
<organism evidence="3 4">
    <name type="scientific">Alicyclobacillus fodiniaquatilis</name>
    <dbReference type="NCBI Taxonomy" id="1661150"/>
    <lineage>
        <taxon>Bacteria</taxon>
        <taxon>Bacillati</taxon>
        <taxon>Bacillota</taxon>
        <taxon>Bacilli</taxon>
        <taxon>Bacillales</taxon>
        <taxon>Alicyclobacillaceae</taxon>
        <taxon>Alicyclobacillus</taxon>
    </lineage>
</organism>
<keyword evidence="4" id="KW-1185">Reference proteome</keyword>
<gene>
    <name evidence="3" type="ORF">ACFSB2_21375</name>
</gene>
<dbReference type="SUPFAM" id="SSF51735">
    <property type="entry name" value="NAD(P)-binding Rossmann-fold domains"/>
    <property type="match status" value="1"/>
</dbReference>
<proteinExistence type="inferred from homology"/>
<dbReference type="PROSITE" id="PS00061">
    <property type="entry name" value="ADH_SHORT"/>
    <property type="match status" value="1"/>
</dbReference>
<protein>
    <submittedName>
        <fullName evidence="3">Glucose 1-dehydrogenase</fullName>
        <ecNumber evidence="3">1.1.1.47</ecNumber>
    </submittedName>
</protein>
<dbReference type="GO" id="GO:0047936">
    <property type="term" value="F:glucose 1-dehydrogenase [NAD(P)+] activity"/>
    <property type="evidence" value="ECO:0007669"/>
    <property type="project" value="UniProtKB-EC"/>
</dbReference>
<evidence type="ECO:0000256" key="2">
    <source>
        <dbReference type="ARBA" id="ARBA00023002"/>
    </source>
</evidence>
<evidence type="ECO:0000313" key="4">
    <source>
        <dbReference type="Proteomes" id="UP001597079"/>
    </source>
</evidence>
<dbReference type="InterPro" id="IPR036291">
    <property type="entry name" value="NAD(P)-bd_dom_sf"/>
</dbReference>
<comment type="caution">
    <text evidence="3">The sequence shown here is derived from an EMBL/GenBank/DDBJ whole genome shotgun (WGS) entry which is preliminary data.</text>
</comment>
<keyword evidence="2 3" id="KW-0560">Oxidoreductase</keyword>
<dbReference type="InterPro" id="IPR020904">
    <property type="entry name" value="Sc_DH/Rdtase_CS"/>
</dbReference>
<dbReference type="PANTHER" id="PTHR42760:SF115">
    <property type="entry name" value="3-OXOACYL-[ACYL-CARRIER-PROTEIN] REDUCTASE FABG"/>
    <property type="match status" value="1"/>
</dbReference>
<dbReference type="NCBIfam" id="NF005559">
    <property type="entry name" value="PRK07231.1"/>
    <property type="match status" value="1"/>
</dbReference>
<dbReference type="Gene3D" id="3.40.50.720">
    <property type="entry name" value="NAD(P)-binding Rossmann-like Domain"/>
    <property type="match status" value="1"/>
</dbReference>
<dbReference type="Proteomes" id="UP001597079">
    <property type="component" value="Unassembled WGS sequence"/>
</dbReference>
<dbReference type="EC" id="1.1.1.47" evidence="3"/>
<dbReference type="PANTHER" id="PTHR42760">
    <property type="entry name" value="SHORT-CHAIN DEHYDROGENASES/REDUCTASES FAMILY MEMBER"/>
    <property type="match status" value="1"/>
</dbReference>
<dbReference type="Pfam" id="PF13561">
    <property type="entry name" value="adh_short_C2"/>
    <property type="match status" value="1"/>
</dbReference>